<sequence>MRHTDVARHRIGTPCVRVPPRTYDDEQRAAAARLDRREPRWVIWYGPWSRKFYAASAASLAALIVEAAAIDDLVAAMRAAEREAGRAADRPAVARPVPAIARR</sequence>
<gene>
    <name evidence="1" type="ORF">SAMN04489764_1687</name>
</gene>
<name>A0A1H1CWZ2_9ACTN</name>
<dbReference type="STRING" id="35622.SAMN04489764_1687"/>
<dbReference type="EMBL" id="FNKK01000002">
    <property type="protein sequence ID" value="SDQ68559.1"/>
    <property type="molecule type" value="Genomic_DNA"/>
</dbReference>
<reference evidence="1 2" key="1">
    <citation type="submission" date="2016-10" db="EMBL/GenBank/DDBJ databases">
        <authorList>
            <person name="de Groot N.N."/>
        </authorList>
    </citation>
    <scope>NUCLEOTIDE SEQUENCE [LARGE SCALE GENOMIC DNA]</scope>
    <source>
        <strain evidence="1 2">DSM 43794</strain>
    </source>
</reference>
<evidence type="ECO:0000313" key="2">
    <source>
        <dbReference type="Proteomes" id="UP000217103"/>
    </source>
</evidence>
<accession>A0A1H1CWZ2</accession>
<dbReference type="AlphaFoldDB" id="A0A1H1CWZ2"/>
<evidence type="ECO:0000313" key="1">
    <source>
        <dbReference type="EMBL" id="SDQ68559.1"/>
    </source>
</evidence>
<keyword evidence="2" id="KW-1185">Reference proteome</keyword>
<organism evidence="1 2">
    <name type="scientific">Thermostaphylospora chromogena</name>
    <dbReference type="NCBI Taxonomy" id="35622"/>
    <lineage>
        <taxon>Bacteria</taxon>
        <taxon>Bacillati</taxon>
        <taxon>Actinomycetota</taxon>
        <taxon>Actinomycetes</taxon>
        <taxon>Streptosporangiales</taxon>
        <taxon>Thermomonosporaceae</taxon>
        <taxon>Thermostaphylospora</taxon>
    </lineage>
</organism>
<proteinExistence type="predicted"/>
<protein>
    <submittedName>
        <fullName evidence="1">Uncharacterized protein</fullName>
    </submittedName>
</protein>
<dbReference type="Proteomes" id="UP000217103">
    <property type="component" value="Unassembled WGS sequence"/>
</dbReference>